<proteinExistence type="predicted"/>
<evidence type="ECO:0000313" key="2">
    <source>
        <dbReference type="EMBL" id="XBP72406.1"/>
    </source>
</evidence>
<evidence type="ECO:0000256" key="1">
    <source>
        <dbReference type="SAM" id="MobiDB-lite"/>
    </source>
</evidence>
<protein>
    <recommendedName>
        <fullName evidence="3">ESPR domain-containing protein</fullName>
    </recommendedName>
</protein>
<gene>
    <name evidence="2" type="ORF">ABLV49_22040</name>
</gene>
<accession>A0AAU7LXU0</accession>
<geneLocation type="plasmid" evidence="2">
    <name>p1</name>
</geneLocation>
<sequence length="118" mass="13038">MKDELGWADFMVRSDRAIRRHWTLVCCAFAFCWWHAAGQNHASDSSTHLADTPVTPPGAGEKNRQRQGAAVLATPAARGARLADPGVLACALLGRLCRHCPASRVRRAARRPERRPRD</sequence>
<dbReference type="AlphaFoldDB" id="A0AAU7LXU0"/>
<dbReference type="EMBL" id="CP157676">
    <property type="protein sequence ID" value="XBP72406.1"/>
    <property type="molecule type" value="Genomic_DNA"/>
</dbReference>
<organism evidence="2">
    <name type="scientific">Polaromonas hydrogenivorans</name>
    <dbReference type="NCBI Taxonomy" id="335476"/>
    <lineage>
        <taxon>Bacteria</taxon>
        <taxon>Pseudomonadati</taxon>
        <taxon>Pseudomonadota</taxon>
        <taxon>Betaproteobacteria</taxon>
        <taxon>Burkholderiales</taxon>
        <taxon>Comamonadaceae</taxon>
        <taxon>Polaromonas</taxon>
    </lineage>
</organism>
<reference evidence="2" key="1">
    <citation type="submission" date="2024-05" db="EMBL/GenBank/DDBJ databases">
        <authorList>
            <person name="Bunk B."/>
            <person name="Swiderski J."/>
            <person name="Sproer C."/>
            <person name="Thiel V."/>
        </authorList>
    </citation>
    <scope>NUCLEOTIDE SEQUENCE</scope>
    <source>
        <strain evidence="2">DSM 17735</strain>
        <plasmid evidence="2">p1</plasmid>
    </source>
</reference>
<name>A0AAU7LXU0_9BURK</name>
<keyword evidence="2" id="KW-0614">Plasmid</keyword>
<evidence type="ECO:0008006" key="3">
    <source>
        <dbReference type="Google" id="ProtNLM"/>
    </source>
</evidence>
<dbReference type="RefSeq" id="WP_349281951.1">
    <property type="nucleotide sequence ID" value="NZ_CBCSCU010000134.1"/>
</dbReference>
<feature type="region of interest" description="Disordered" evidence="1">
    <location>
        <begin position="42"/>
        <end position="71"/>
    </location>
</feature>